<feature type="region of interest" description="Disordered" evidence="2">
    <location>
        <begin position="991"/>
        <end position="1031"/>
    </location>
</feature>
<dbReference type="InterPro" id="IPR041457">
    <property type="entry name" value="CxC2_KDZ-assoc"/>
</dbReference>
<evidence type="ECO:0000256" key="2">
    <source>
        <dbReference type="SAM" id="MobiDB-lite"/>
    </source>
</evidence>
<sequence>MSAHLQKRKRGRPRKATVNEQSIPNNSDDEIYDELPAAIRTVSGELLDTALASVIVEEEIPTVGKLKRSQGASTKLQDALDHLPALREQITQSLHHNPGIGCPCACGDQNAVFTCSLCSGRQMLCSACTVKQHSQHPFHRIFQWKTDVYGSAFSPISLLDLGLVLDACTNGFQPCPRASSDTMKLTVVAVNGIHELKIRLCGCRSPATERLYERWEQLLQLRLFPATFAFPRTAFDFHALEQFHVQSLTSKITVYDYIRSLEKLTDAVFPQDVTDRYREFARSFRIWRFLALERRAGQQHGIDSHVPHRTEGGLATRCPACPEVGFNISRAEIDALPDDLKYTSRLVLSVDANFKAQRKNKKTKEDSGDIVLNAGHAFFPDDQDFTEYIKVTDAAKIKEPNPEPEGIICNHFNAKTLQNMAKFKNVVISGVVAVQCARHGFFLPGALVDLTRGEAYNRTDYAVCNVLAENHLNENIAITYDIWCQYGINLPKRVQKFFNTLYPLAKLVFGGIPKMHIHNHREFCELIYNLNWLVGMGLITGEMIESSWAELNLTAGSTKEQNHGNRHDSLDEACNNWNWDKLIRLADTLVRLYCDAKLQLNRRQNDFNGHCSTVPPEKLAEWHSIPAETTFDVNGKVVNCPFELKLENGPPTHQAAYRKLMEEEFSNKKQKLGLFEGDSAIIAIGLAIERDQCSVARLVSAKRPDQEDVISNRRNQLTDKLTEFRQVLLERVPALKTLLRDPISEKPEITRLFLPSEFSAIQRDDYDLVALASIEYALREGLAHDTLQEIRNAIRAFNITINFKKTHITGTGANTRAQTHAMVQYNDIRILATGYKVQREALMRLGLPPTDTVLRPLLKKHLKGKDGQALRAGQSRELESWIWRVARPEGMSEAQAKDWQFEMDRMRYFRLRASVDRATEEINILEAEFKRCKTAFDRYAMIWAEMAQAPQSLVLGKSAYAVKKARMFAKLAMRSENARASLDKAYGDALKRQEKRDAEQAAKDAQDAEMEEEGGDQELFEVDLVRDMHTG</sequence>
<comment type="caution">
    <text evidence="4">The sequence shown here is derived from an EMBL/GenBank/DDBJ whole genome shotgun (WGS) entry which is preliminary data.</text>
</comment>
<dbReference type="GeneID" id="59351718"/>
<feature type="coiled-coil region" evidence="1">
    <location>
        <begin position="908"/>
        <end position="935"/>
    </location>
</feature>
<dbReference type="PANTHER" id="PTHR33104:SF2">
    <property type="entry name" value="CXC3 LIKE CYSTEINE CLUSTER DOMAIN-CONTAINING PROTEIN"/>
    <property type="match status" value="1"/>
</dbReference>
<evidence type="ECO:0000259" key="3">
    <source>
        <dbReference type="Pfam" id="PF18803"/>
    </source>
</evidence>
<gene>
    <name evidence="4" type="ORF">MIND_01272500</name>
</gene>
<protein>
    <recommendedName>
        <fullName evidence="3">CxC2-like cysteine cluster KDZ transposase-associated domain-containing protein</fullName>
    </recommendedName>
</protein>
<evidence type="ECO:0000256" key="1">
    <source>
        <dbReference type="SAM" id="Coils"/>
    </source>
</evidence>
<dbReference type="RefSeq" id="XP_037214408.1">
    <property type="nucleotide sequence ID" value="XM_037369202.1"/>
</dbReference>
<dbReference type="Pfam" id="PF18758">
    <property type="entry name" value="KDZ"/>
    <property type="match status" value="1"/>
</dbReference>
<feature type="region of interest" description="Disordered" evidence="2">
    <location>
        <begin position="1"/>
        <end position="28"/>
    </location>
</feature>
<dbReference type="OrthoDB" id="3257613at2759"/>
<reference evidence="4" key="1">
    <citation type="submission" date="2020-05" db="EMBL/GenBank/DDBJ databases">
        <title>Mycena genomes resolve the evolution of fungal bioluminescence.</title>
        <authorList>
            <person name="Tsai I.J."/>
        </authorList>
    </citation>
    <scope>NUCLEOTIDE SEQUENCE</scope>
    <source>
        <strain evidence="4">171206Taipei</strain>
    </source>
</reference>
<feature type="compositionally biased region" description="Basic and acidic residues" evidence="2">
    <location>
        <begin position="991"/>
        <end position="1006"/>
    </location>
</feature>
<dbReference type="Pfam" id="PF18803">
    <property type="entry name" value="CxC2"/>
    <property type="match status" value="1"/>
</dbReference>
<keyword evidence="5" id="KW-1185">Reference proteome</keyword>
<name>A0A8H6VTE2_9AGAR</name>
<evidence type="ECO:0000313" key="4">
    <source>
        <dbReference type="EMBL" id="KAF7291286.1"/>
    </source>
</evidence>
<feature type="compositionally biased region" description="Acidic residues" evidence="2">
    <location>
        <begin position="1007"/>
        <end position="1021"/>
    </location>
</feature>
<feature type="domain" description="CxC2-like cysteine cluster KDZ transposase-associated" evidence="3">
    <location>
        <begin position="159"/>
        <end position="267"/>
    </location>
</feature>
<dbReference type="EMBL" id="JACAZF010000013">
    <property type="protein sequence ID" value="KAF7291286.1"/>
    <property type="molecule type" value="Genomic_DNA"/>
</dbReference>
<proteinExistence type="predicted"/>
<dbReference type="InterPro" id="IPR040521">
    <property type="entry name" value="KDZ"/>
</dbReference>
<accession>A0A8H6VTE2</accession>
<feature type="compositionally biased region" description="Basic residues" evidence="2">
    <location>
        <begin position="1"/>
        <end position="15"/>
    </location>
</feature>
<dbReference type="AlphaFoldDB" id="A0A8H6VTE2"/>
<organism evidence="4 5">
    <name type="scientific">Mycena indigotica</name>
    <dbReference type="NCBI Taxonomy" id="2126181"/>
    <lineage>
        <taxon>Eukaryota</taxon>
        <taxon>Fungi</taxon>
        <taxon>Dikarya</taxon>
        <taxon>Basidiomycota</taxon>
        <taxon>Agaricomycotina</taxon>
        <taxon>Agaricomycetes</taxon>
        <taxon>Agaricomycetidae</taxon>
        <taxon>Agaricales</taxon>
        <taxon>Marasmiineae</taxon>
        <taxon>Mycenaceae</taxon>
        <taxon>Mycena</taxon>
    </lineage>
</organism>
<dbReference type="Proteomes" id="UP000636479">
    <property type="component" value="Unassembled WGS sequence"/>
</dbReference>
<dbReference type="PANTHER" id="PTHR33104">
    <property type="entry name" value="SI:DKEY-29D5.2"/>
    <property type="match status" value="1"/>
</dbReference>
<evidence type="ECO:0000313" key="5">
    <source>
        <dbReference type="Proteomes" id="UP000636479"/>
    </source>
</evidence>
<keyword evidence="1" id="KW-0175">Coiled coil</keyword>